<sequence length="114" mass="12512">MTTATKRYTGQLTPGAYIAADTDPWLQDAATGERVDLRPFEPIEPRTLAADDCECIAWAILPGVFAPCNGEYGIEAHDDCREFAGDFEAAEALAAHLASITGRTYEVWFEETRP</sequence>
<dbReference type="RefSeq" id="WP_397558709.1">
    <property type="nucleotide sequence ID" value="NZ_JBIQWL010000021.1"/>
</dbReference>
<organism evidence="1 2">
    <name type="scientific">Microbacterium alkaliflavum</name>
    <dbReference type="NCBI Taxonomy" id="3248839"/>
    <lineage>
        <taxon>Bacteria</taxon>
        <taxon>Bacillati</taxon>
        <taxon>Actinomycetota</taxon>
        <taxon>Actinomycetes</taxon>
        <taxon>Micrococcales</taxon>
        <taxon>Microbacteriaceae</taxon>
        <taxon>Microbacterium</taxon>
    </lineage>
</organism>
<proteinExistence type="predicted"/>
<gene>
    <name evidence="1" type="ORF">ACH3VR_23160</name>
</gene>
<name>A0ABW7QEE8_9MICO</name>
<protein>
    <submittedName>
        <fullName evidence="1">Uncharacterized protein</fullName>
    </submittedName>
</protein>
<evidence type="ECO:0000313" key="1">
    <source>
        <dbReference type="EMBL" id="MFH8253285.1"/>
    </source>
</evidence>
<accession>A0ABW7QEE8</accession>
<dbReference type="EMBL" id="JBIQWL010000021">
    <property type="protein sequence ID" value="MFH8253285.1"/>
    <property type="molecule type" value="Genomic_DNA"/>
</dbReference>
<comment type="caution">
    <text evidence="1">The sequence shown here is derived from an EMBL/GenBank/DDBJ whole genome shotgun (WGS) entry which is preliminary data.</text>
</comment>
<keyword evidence="2" id="KW-1185">Reference proteome</keyword>
<reference evidence="1 2" key="1">
    <citation type="submission" date="2024-09" db="EMBL/GenBank/DDBJ databases">
        <authorList>
            <person name="Pan X."/>
        </authorList>
    </citation>
    <scope>NUCLEOTIDE SEQUENCE [LARGE SCALE GENOMIC DNA]</scope>
    <source>
        <strain evidence="1 2">B2969</strain>
    </source>
</reference>
<evidence type="ECO:0000313" key="2">
    <source>
        <dbReference type="Proteomes" id="UP001610861"/>
    </source>
</evidence>
<dbReference type="Proteomes" id="UP001610861">
    <property type="component" value="Unassembled WGS sequence"/>
</dbReference>